<organism evidence="4 5">
    <name type="scientific">Ponticoccus alexandrii</name>
    <dbReference type="NCBI Taxonomy" id="1943633"/>
    <lineage>
        <taxon>Bacteria</taxon>
        <taxon>Pseudomonadati</taxon>
        <taxon>Pseudomonadota</taxon>
        <taxon>Alphaproteobacteria</taxon>
        <taxon>Rhodobacterales</taxon>
        <taxon>Roseobacteraceae</taxon>
        <taxon>Ponticoccus</taxon>
    </lineage>
</organism>
<dbReference type="RefSeq" id="WP_251374042.1">
    <property type="nucleotide sequence ID" value="NZ_CP047166.1"/>
</dbReference>
<keyword evidence="1" id="KW-0328">Glycosyltransferase</keyword>
<dbReference type="EMBL" id="CP047166">
    <property type="protein sequence ID" value="QRF66654.1"/>
    <property type="molecule type" value="Genomic_DNA"/>
</dbReference>
<protein>
    <submittedName>
        <fullName evidence="4">Glycosyltransferase</fullName>
    </submittedName>
</protein>
<sequence length="371" mass="39728">MPPLRILFPYTGDSVGGSHISSLLLARALREAGHSVTLGLHRTGALEDHLRGLGESWVSLPEVAAPRLRAPWRQWLRRRAVRRLLGPVASGYDIVHSHDMRNHLIWSAATEGGAARHVWHQRTPASGRHMTVWGGRADAFVAVSRFTLSSLPGPLQGHARMIYNPFLPQQEASAEARAALCADLGVSPGTAIVGYVANFSDRKRPELFVEIAARIAADWPGPVVFPMYGALHQPFLSAVEARIAAKGLTGRVLPIGPRSPFGPVMAGMSALVAPARHEALGRTLIEAGMAGVPLVATDEGGTPEIVDRDRTGWLVAPDDVAGFAAATLEVLANPEEAARRCAAAQVLCRERFSLAAHLARIEALYAEIMAG</sequence>
<dbReference type="InterPro" id="IPR028098">
    <property type="entry name" value="Glyco_trans_4-like_N"/>
</dbReference>
<gene>
    <name evidence="4" type="ORF">GQA70_10240</name>
</gene>
<evidence type="ECO:0000259" key="3">
    <source>
        <dbReference type="Pfam" id="PF13439"/>
    </source>
</evidence>
<evidence type="ECO:0000313" key="5">
    <source>
        <dbReference type="Proteomes" id="UP000596387"/>
    </source>
</evidence>
<reference evidence="4 5" key="1">
    <citation type="submission" date="2019-12" db="EMBL/GenBank/DDBJ databases">
        <title>Complete Genome Sequence of a Quorum-Sensing Bacterium,Rhodobacteraceae bacterium C31, Isolated from a marine microalgae symbiotic bacteria.</title>
        <authorList>
            <person name="Zhang Y."/>
        </authorList>
    </citation>
    <scope>NUCLEOTIDE SEQUENCE [LARGE SCALE GENOMIC DNA]</scope>
    <source>
        <strain evidence="4 5">C31</strain>
    </source>
</reference>
<dbReference type="Gene3D" id="3.40.50.2000">
    <property type="entry name" value="Glycogen Phosphorylase B"/>
    <property type="match status" value="2"/>
</dbReference>
<dbReference type="Pfam" id="PF13692">
    <property type="entry name" value="Glyco_trans_1_4"/>
    <property type="match status" value="1"/>
</dbReference>
<proteinExistence type="predicted"/>
<evidence type="ECO:0000256" key="2">
    <source>
        <dbReference type="ARBA" id="ARBA00022679"/>
    </source>
</evidence>
<dbReference type="PANTHER" id="PTHR12526:SF510">
    <property type="entry name" value="D-INOSITOL 3-PHOSPHATE GLYCOSYLTRANSFERASE"/>
    <property type="match status" value="1"/>
</dbReference>
<evidence type="ECO:0000256" key="1">
    <source>
        <dbReference type="ARBA" id="ARBA00022676"/>
    </source>
</evidence>
<accession>A0ABX7FAS6</accession>
<dbReference type="Proteomes" id="UP000596387">
    <property type="component" value="Chromosome"/>
</dbReference>
<name>A0ABX7FAS6_9RHOB</name>
<dbReference type="CDD" id="cd03801">
    <property type="entry name" value="GT4_PimA-like"/>
    <property type="match status" value="1"/>
</dbReference>
<keyword evidence="5" id="KW-1185">Reference proteome</keyword>
<evidence type="ECO:0000313" key="4">
    <source>
        <dbReference type="EMBL" id="QRF66654.1"/>
    </source>
</evidence>
<dbReference type="SUPFAM" id="SSF53756">
    <property type="entry name" value="UDP-Glycosyltransferase/glycogen phosphorylase"/>
    <property type="match status" value="1"/>
</dbReference>
<dbReference type="Pfam" id="PF13439">
    <property type="entry name" value="Glyco_transf_4"/>
    <property type="match status" value="1"/>
</dbReference>
<dbReference type="PANTHER" id="PTHR12526">
    <property type="entry name" value="GLYCOSYLTRANSFERASE"/>
    <property type="match status" value="1"/>
</dbReference>
<feature type="domain" description="Glycosyltransferase subfamily 4-like N-terminal" evidence="3">
    <location>
        <begin position="15"/>
        <end position="164"/>
    </location>
</feature>
<keyword evidence="2" id="KW-0808">Transferase</keyword>